<keyword evidence="2" id="KW-1185">Reference proteome</keyword>
<reference evidence="2" key="1">
    <citation type="submission" date="2016-10" db="EMBL/GenBank/DDBJ databases">
        <authorList>
            <person name="Varghese N."/>
            <person name="Submissions S."/>
        </authorList>
    </citation>
    <scope>NUCLEOTIDE SEQUENCE [LARGE SCALE GENOMIC DNA]</scope>
    <source>
        <strain evidence="2">DSM 8344</strain>
    </source>
</reference>
<dbReference type="AlphaFoldDB" id="A0A1G8BGZ1"/>
<dbReference type="Proteomes" id="UP000198656">
    <property type="component" value="Unassembled WGS sequence"/>
</dbReference>
<evidence type="ECO:0000313" key="1">
    <source>
        <dbReference type="EMBL" id="SDH32487.1"/>
    </source>
</evidence>
<evidence type="ECO:0000313" key="2">
    <source>
        <dbReference type="Proteomes" id="UP000198656"/>
    </source>
</evidence>
<gene>
    <name evidence="1" type="ORF">SAMN05443529_11234</name>
</gene>
<protein>
    <submittedName>
        <fullName evidence="1">Uncharacterized protein</fullName>
    </submittedName>
</protein>
<organism evidence="1 2">
    <name type="scientific">Desulfosporosinus hippei DSM 8344</name>
    <dbReference type="NCBI Taxonomy" id="1121419"/>
    <lineage>
        <taxon>Bacteria</taxon>
        <taxon>Bacillati</taxon>
        <taxon>Bacillota</taxon>
        <taxon>Clostridia</taxon>
        <taxon>Eubacteriales</taxon>
        <taxon>Desulfitobacteriaceae</taxon>
        <taxon>Desulfosporosinus</taxon>
    </lineage>
</organism>
<sequence length="46" mass="5558">MSSKFDQEQQKCIFRGAARLLRFAKVPLTYYLKRREAYEREILCNS</sequence>
<name>A0A1G8BGZ1_9FIRM</name>
<proteinExistence type="predicted"/>
<dbReference type="EMBL" id="FNCP01000012">
    <property type="protein sequence ID" value="SDH32487.1"/>
    <property type="molecule type" value="Genomic_DNA"/>
</dbReference>
<accession>A0A1G8BGZ1</accession>